<dbReference type="AlphaFoldDB" id="A0A4R0PCI5"/>
<organism evidence="2 3">
    <name type="scientific">Oricola cellulosilytica</name>
    <dbReference type="NCBI Taxonomy" id="1429082"/>
    <lineage>
        <taxon>Bacteria</taxon>
        <taxon>Pseudomonadati</taxon>
        <taxon>Pseudomonadota</taxon>
        <taxon>Alphaproteobacteria</taxon>
        <taxon>Hyphomicrobiales</taxon>
        <taxon>Ahrensiaceae</taxon>
        <taxon>Oricola</taxon>
    </lineage>
</organism>
<dbReference type="Pfam" id="PF03928">
    <property type="entry name" value="HbpS-like"/>
    <property type="match status" value="1"/>
</dbReference>
<dbReference type="PANTHER" id="PTHR28255:SF1">
    <property type="entry name" value="UPF0303 PROTEIN YBR137W"/>
    <property type="match status" value="1"/>
</dbReference>
<evidence type="ECO:0000256" key="1">
    <source>
        <dbReference type="HAMAP-Rule" id="MF_00761"/>
    </source>
</evidence>
<dbReference type="HAMAP" id="MF_00761">
    <property type="entry name" value="UPF0303"/>
    <property type="match status" value="1"/>
</dbReference>
<comment type="caution">
    <text evidence="2">The sequence shown here is derived from an EMBL/GenBank/DDBJ whole genome shotgun (WGS) entry which is preliminary data.</text>
</comment>
<dbReference type="NCBIfam" id="NF002696">
    <property type="entry name" value="PRK02487.1-5"/>
    <property type="match status" value="1"/>
</dbReference>
<dbReference type="OrthoDB" id="9815315at2"/>
<gene>
    <name evidence="2" type="ORF">E0D97_06435</name>
</gene>
<dbReference type="InterPro" id="IPR005624">
    <property type="entry name" value="PduO/GlcC-like"/>
</dbReference>
<proteinExistence type="inferred from homology"/>
<keyword evidence="3" id="KW-1185">Reference proteome</keyword>
<dbReference type="RefSeq" id="WP_131566946.1">
    <property type="nucleotide sequence ID" value="NZ_JAINFK010000004.1"/>
</dbReference>
<evidence type="ECO:0000313" key="3">
    <source>
        <dbReference type="Proteomes" id="UP000291301"/>
    </source>
</evidence>
<dbReference type="Gene3D" id="3.30.450.150">
    <property type="entry name" value="Haem-degrading domain"/>
    <property type="match status" value="1"/>
</dbReference>
<reference evidence="2 3" key="1">
    <citation type="journal article" date="2015" name="Antonie Van Leeuwenhoek">
        <title>Oricola cellulosilytica gen. nov., sp. nov., a cellulose-degrading bacterium of the family Phyllobacteriaceae isolated from surface seashore water, and emended descriptions of Mesorhizobium loti and Phyllobacterium myrsinacearum.</title>
        <authorList>
            <person name="Hameed A."/>
            <person name="Shahina M."/>
            <person name="Lai W.A."/>
            <person name="Lin S.Y."/>
            <person name="Young L.S."/>
            <person name="Liu Y.C."/>
            <person name="Hsu Y.H."/>
            <person name="Young C.C."/>
        </authorList>
    </citation>
    <scope>NUCLEOTIDE SEQUENCE [LARGE SCALE GENOMIC DNA]</scope>
    <source>
        <strain evidence="2 3">KCTC 52183</strain>
    </source>
</reference>
<name>A0A4R0PCI5_9HYPH</name>
<comment type="similarity">
    <text evidence="1">Belongs to the UPF0303 family.</text>
</comment>
<dbReference type="PIRSF" id="PIRSF008757">
    <property type="entry name" value="UCP008757"/>
    <property type="match status" value="1"/>
</dbReference>
<protein>
    <recommendedName>
        <fullName evidence="1">UPF0303 protein E0D97_06435</fullName>
    </recommendedName>
</protein>
<dbReference type="InterPro" id="IPR010371">
    <property type="entry name" value="YBR137W-like"/>
</dbReference>
<dbReference type="PANTHER" id="PTHR28255">
    <property type="match status" value="1"/>
</dbReference>
<dbReference type="EMBL" id="SJST01000002">
    <property type="protein sequence ID" value="TCD15181.1"/>
    <property type="molecule type" value="Genomic_DNA"/>
</dbReference>
<dbReference type="SUPFAM" id="SSF143744">
    <property type="entry name" value="GlcG-like"/>
    <property type="match status" value="1"/>
</dbReference>
<dbReference type="Proteomes" id="UP000291301">
    <property type="component" value="Unassembled WGS sequence"/>
</dbReference>
<sequence length="166" mass="18262">MAIADDIETLKRQEEALLFETFTEDDAWALGSRMRQRAADQNLPLVIDIQIAGRPLFYSALPGTSPDNPEWVRRKINVVMRYHKCSYRVSREIAAGGGALDELRGVAPIDFAPHGGCFPVHIRSVGVVGTVTVSGIPQREDHRFVFESLCEFLGTDPAPIALGLEG</sequence>
<dbReference type="InterPro" id="IPR038084">
    <property type="entry name" value="PduO/GlcC-like_sf"/>
</dbReference>
<evidence type="ECO:0000313" key="2">
    <source>
        <dbReference type="EMBL" id="TCD15181.1"/>
    </source>
</evidence>
<accession>A0A4R0PCI5</accession>